<comment type="caution">
    <text evidence="2">The sequence shown here is derived from an EMBL/GenBank/DDBJ whole genome shotgun (WGS) entry which is preliminary data.</text>
</comment>
<dbReference type="RefSeq" id="WP_111351018.1">
    <property type="nucleotide sequence ID" value="NZ_JAIWKD010000005.1"/>
</dbReference>
<accession>A0A8B2NN01</accession>
<evidence type="ECO:0000259" key="1">
    <source>
        <dbReference type="SMART" id="SM00881"/>
    </source>
</evidence>
<proteinExistence type="predicted"/>
<keyword evidence="3" id="KW-1185">Reference proteome</keyword>
<dbReference type="PANTHER" id="PTHR33303:SF2">
    <property type="entry name" value="COA-BINDING DOMAIN-CONTAINING PROTEIN"/>
    <property type="match status" value="1"/>
</dbReference>
<dbReference type="SUPFAM" id="SSF51735">
    <property type="entry name" value="NAD(P)-binding Rossmann-fold domains"/>
    <property type="match status" value="1"/>
</dbReference>
<sequence length="178" mass="19255">MANHDRYDDALVEGILADTRTIAMVGASTNLNRPSAFVLKYLVEKGYRVIPINPGHAGKAIHGQTVVASLADLAEPVDMVDVFRSSDAVPGVVDEVLAMPVKPKVLWLQLGVRNDEAAERAEAAGITVIQNRCPKIEYGRLSGEIGWAGVNSRRLSSKRPARLEGFQRLAIGGRKRDG</sequence>
<evidence type="ECO:0000313" key="2">
    <source>
        <dbReference type="EMBL" id="RAH98238.1"/>
    </source>
</evidence>
<dbReference type="Gene3D" id="3.40.50.720">
    <property type="entry name" value="NAD(P)-binding Rossmann-like Domain"/>
    <property type="match status" value="1"/>
</dbReference>
<dbReference type="Proteomes" id="UP000249590">
    <property type="component" value="Unassembled WGS sequence"/>
</dbReference>
<evidence type="ECO:0000313" key="3">
    <source>
        <dbReference type="Proteomes" id="UP000249590"/>
    </source>
</evidence>
<organism evidence="2 3">
    <name type="scientific">Acuticoccus sediminis</name>
    <dbReference type="NCBI Taxonomy" id="2184697"/>
    <lineage>
        <taxon>Bacteria</taxon>
        <taxon>Pseudomonadati</taxon>
        <taxon>Pseudomonadota</taxon>
        <taxon>Alphaproteobacteria</taxon>
        <taxon>Hyphomicrobiales</taxon>
        <taxon>Amorphaceae</taxon>
        <taxon>Acuticoccus</taxon>
    </lineage>
</organism>
<dbReference type="OrthoDB" id="9804695at2"/>
<feature type="domain" description="CoA-binding" evidence="1">
    <location>
        <begin position="16"/>
        <end position="112"/>
    </location>
</feature>
<gene>
    <name evidence="2" type="ORF">DLJ53_26355</name>
</gene>
<dbReference type="AlphaFoldDB" id="A0A8B2NN01"/>
<dbReference type="SMART" id="SM00881">
    <property type="entry name" value="CoA_binding"/>
    <property type="match status" value="1"/>
</dbReference>
<name>A0A8B2NN01_9HYPH</name>
<dbReference type="EMBL" id="QHHQ01000007">
    <property type="protein sequence ID" value="RAH98238.1"/>
    <property type="molecule type" value="Genomic_DNA"/>
</dbReference>
<dbReference type="PANTHER" id="PTHR33303">
    <property type="entry name" value="CYTOPLASMIC PROTEIN-RELATED"/>
    <property type="match status" value="1"/>
</dbReference>
<dbReference type="InterPro" id="IPR036291">
    <property type="entry name" value="NAD(P)-bd_dom_sf"/>
</dbReference>
<dbReference type="Pfam" id="PF13380">
    <property type="entry name" value="CoA_binding_2"/>
    <property type="match status" value="1"/>
</dbReference>
<reference evidence="2 3" key="1">
    <citation type="submission" date="2018-05" db="EMBL/GenBank/DDBJ databases">
        <title>Acuticoccus sediminis sp. nov., isolated from deep-sea sediment of Indian Ocean.</title>
        <authorList>
            <person name="Liu X."/>
            <person name="Lai Q."/>
            <person name="Du Y."/>
            <person name="Sun F."/>
            <person name="Zhang X."/>
            <person name="Wang S."/>
            <person name="Shao Z."/>
        </authorList>
    </citation>
    <scope>NUCLEOTIDE SEQUENCE [LARGE SCALE GENOMIC DNA]</scope>
    <source>
        <strain evidence="2 3">PTG4-2</strain>
    </source>
</reference>
<protein>
    <submittedName>
        <fullName evidence="2">CoA-binding protein</fullName>
    </submittedName>
</protein>
<dbReference type="InterPro" id="IPR003781">
    <property type="entry name" value="CoA-bd"/>
</dbReference>